<evidence type="ECO:0000256" key="2">
    <source>
        <dbReference type="SAM" id="Phobius"/>
    </source>
</evidence>
<dbReference type="AlphaFoldDB" id="A0A3P7LB39"/>
<feature type="region of interest" description="Disordered" evidence="1">
    <location>
        <begin position="1"/>
        <end position="58"/>
    </location>
</feature>
<keyword evidence="2" id="KW-1133">Transmembrane helix</keyword>
<keyword evidence="2" id="KW-0472">Membrane</keyword>
<sequence length="152" mass="17015">MIRRPVAKRQLSIEESFLQSAKKSPNESESDTQPKTNAHGTTTATNRPASNAPPSLNPSFGSFTWKNLHLLPVNEVEDVGGNEAGDVCLYETGHDWDGMPQPTPAVFVDAWDKDHVKMPCSPRSLYVENVRAFIIFLFFLKFVKISIVNIKR</sequence>
<proteinExistence type="predicted"/>
<evidence type="ECO:0000256" key="1">
    <source>
        <dbReference type="SAM" id="MobiDB-lite"/>
    </source>
</evidence>
<feature type="compositionally biased region" description="Low complexity" evidence="1">
    <location>
        <begin position="48"/>
        <end position="58"/>
    </location>
</feature>
<dbReference type="Proteomes" id="UP000281553">
    <property type="component" value="Unassembled WGS sequence"/>
</dbReference>
<reference evidence="3 4" key="1">
    <citation type="submission" date="2018-11" db="EMBL/GenBank/DDBJ databases">
        <authorList>
            <consortium name="Pathogen Informatics"/>
        </authorList>
    </citation>
    <scope>NUCLEOTIDE SEQUENCE [LARGE SCALE GENOMIC DNA]</scope>
</reference>
<organism evidence="3 4">
    <name type="scientific">Dibothriocephalus latus</name>
    <name type="common">Fish tapeworm</name>
    <name type="synonym">Diphyllobothrium latum</name>
    <dbReference type="NCBI Taxonomy" id="60516"/>
    <lineage>
        <taxon>Eukaryota</taxon>
        <taxon>Metazoa</taxon>
        <taxon>Spiralia</taxon>
        <taxon>Lophotrochozoa</taxon>
        <taxon>Platyhelminthes</taxon>
        <taxon>Cestoda</taxon>
        <taxon>Eucestoda</taxon>
        <taxon>Diphyllobothriidea</taxon>
        <taxon>Diphyllobothriidae</taxon>
        <taxon>Dibothriocephalus</taxon>
    </lineage>
</organism>
<protein>
    <submittedName>
        <fullName evidence="3">Uncharacterized protein</fullName>
    </submittedName>
</protein>
<dbReference type="EMBL" id="UYRU01058993">
    <property type="protein sequence ID" value="VDN14355.1"/>
    <property type="molecule type" value="Genomic_DNA"/>
</dbReference>
<feature type="transmembrane region" description="Helical" evidence="2">
    <location>
        <begin position="132"/>
        <end position="150"/>
    </location>
</feature>
<name>A0A3P7LB39_DIBLA</name>
<evidence type="ECO:0000313" key="4">
    <source>
        <dbReference type="Proteomes" id="UP000281553"/>
    </source>
</evidence>
<keyword evidence="4" id="KW-1185">Reference proteome</keyword>
<feature type="compositionally biased region" description="Polar residues" evidence="1">
    <location>
        <begin position="31"/>
        <end position="47"/>
    </location>
</feature>
<gene>
    <name evidence="3" type="ORF">DILT_LOCUS10186</name>
</gene>
<accession>A0A3P7LB39</accession>
<keyword evidence="2" id="KW-0812">Transmembrane</keyword>
<dbReference type="OrthoDB" id="1937899at2759"/>
<evidence type="ECO:0000313" key="3">
    <source>
        <dbReference type="EMBL" id="VDN14355.1"/>
    </source>
</evidence>